<dbReference type="GO" id="GO:0006751">
    <property type="term" value="P:glutathione catabolic process"/>
    <property type="evidence" value="ECO:0007669"/>
    <property type="project" value="UniProtKB-UniRule"/>
</dbReference>
<evidence type="ECO:0000256" key="2">
    <source>
        <dbReference type="ARBA" id="ARBA00001089"/>
    </source>
</evidence>
<evidence type="ECO:0000256" key="4">
    <source>
        <dbReference type="ARBA" id="ARBA00022679"/>
    </source>
</evidence>
<dbReference type="PANTHER" id="PTHR43199">
    <property type="entry name" value="GLUTATHIONE HYDROLASE"/>
    <property type="match status" value="1"/>
</dbReference>
<dbReference type="GO" id="GO:0103068">
    <property type="term" value="F:leukotriene C4 gamma-glutamyl transferase activity"/>
    <property type="evidence" value="ECO:0007669"/>
    <property type="project" value="UniProtKB-EC"/>
</dbReference>
<sequence>MMKFSVFHLFFLITFINSCSQSTEQKTLNGSVASAHPLATQAGLDVLENGGNAFDAAIAVASTLNVVEPMMSGIGGYGTILIYDSDNKIIRYLNPSGRFPAKTNTDLMREPTPNYMQNRTGPKAISTPGNLNAWADMHKKYGVLEWNKLFNSAINYADNGFKISSNTARWIKLSYPDFKDYPKSFYGKNGHPLKKGEVLIQSDLANTFKLISREGTTPFYHGDIAKAIDEQMNKAGSFLSIEDLNSNEAEWWEPLKYNYRGYDVYTASLPANSFPALFNLGVMEQFSSKDLKHNSVDYLHRFAEITKESYKARLKYSFDPEVKKAPIDSLLSKSFLKNIAESINMENAKDFVAPFSNESKNTTHFVVTDKWGNIVSATQTLGNLFGSRIMVEGTGIWLNNSMAYSTFEPKGNPMDAFPGRHKLSGDAPVIILKDGKPYAALGSPGGHTITQNVPQIVFNLIDFKMSMQEAIDAPKAAFIEPNSIRVDNGILDSVINTLKNRGHEIKKGSIGNATGIKLIYDEEGNIVSFDVGIDSRGEGRKAIVDH</sequence>
<dbReference type="EC" id="2.3.2.2" evidence="11"/>
<dbReference type="GO" id="GO:0036374">
    <property type="term" value="F:glutathione hydrolase activity"/>
    <property type="evidence" value="ECO:0007669"/>
    <property type="project" value="UniProtKB-UniRule"/>
</dbReference>
<evidence type="ECO:0000256" key="7">
    <source>
        <dbReference type="ARBA" id="ARBA00023315"/>
    </source>
</evidence>
<accession>A0A4U0EYP4</accession>
<evidence type="ECO:0000256" key="8">
    <source>
        <dbReference type="ARBA" id="ARBA00047417"/>
    </source>
</evidence>
<evidence type="ECO:0000256" key="3">
    <source>
        <dbReference type="ARBA" id="ARBA00009381"/>
    </source>
</evidence>
<feature type="active site" description="Nucleophile" evidence="9">
    <location>
        <position position="362"/>
    </location>
</feature>
<comment type="catalytic activity">
    <reaction evidence="1 11">
        <text>an S-substituted glutathione + H2O = an S-substituted L-cysteinylglycine + L-glutamate</text>
        <dbReference type="Rhea" id="RHEA:59468"/>
        <dbReference type="ChEBI" id="CHEBI:15377"/>
        <dbReference type="ChEBI" id="CHEBI:29985"/>
        <dbReference type="ChEBI" id="CHEBI:90779"/>
        <dbReference type="ChEBI" id="CHEBI:143103"/>
        <dbReference type="EC" id="3.4.19.13"/>
    </reaction>
</comment>
<dbReference type="SUPFAM" id="SSF56235">
    <property type="entry name" value="N-terminal nucleophile aminohydrolases (Ntn hydrolases)"/>
    <property type="match status" value="1"/>
</dbReference>
<keyword evidence="14" id="KW-1185">Reference proteome</keyword>
<dbReference type="InterPro" id="IPR000101">
    <property type="entry name" value="GGT_peptidase"/>
</dbReference>
<comment type="PTM">
    <text evidence="11">Cleaved by autocatalysis into a large and a small subunit.</text>
</comment>
<gene>
    <name evidence="13" type="primary">ggt</name>
    <name evidence="13" type="ORF">E5167_04205</name>
</gene>
<evidence type="ECO:0000256" key="10">
    <source>
        <dbReference type="PIRSR" id="PIRSR600101-2"/>
    </source>
</evidence>
<dbReference type="Pfam" id="PF01019">
    <property type="entry name" value="G_glu_transpept"/>
    <property type="match status" value="1"/>
</dbReference>
<comment type="pathway">
    <text evidence="11">Sulfur metabolism; glutathione metabolism.</text>
</comment>
<comment type="similarity">
    <text evidence="3 11">Belongs to the gamma-glutamyltransferase family.</text>
</comment>
<evidence type="ECO:0000313" key="13">
    <source>
        <dbReference type="EMBL" id="TJY37157.1"/>
    </source>
</evidence>
<dbReference type="EMBL" id="SUPL01000002">
    <property type="protein sequence ID" value="TJY37157.1"/>
    <property type="molecule type" value="Genomic_DNA"/>
</dbReference>
<dbReference type="OrthoDB" id="9781342at2"/>
<dbReference type="PRINTS" id="PR01210">
    <property type="entry name" value="GGTRANSPTASE"/>
</dbReference>
<evidence type="ECO:0000256" key="12">
    <source>
        <dbReference type="SAM" id="MobiDB-lite"/>
    </source>
</evidence>
<dbReference type="NCBIfam" id="TIGR00066">
    <property type="entry name" value="g_glut_trans"/>
    <property type="match status" value="1"/>
</dbReference>
<protein>
    <recommendedName>
        <fullName evidence="11">Glutathione hydrolase proenzyme</fullName>
        <ecNumber evidence="11">2.3.2.2</ecNumber>
        <ecNumber evidence="11">3.4.19.13</ecNumber>
    </recommendedName>
    <component>
        <recommendedName>
            <fullName evidence="11">Glutathione hydrolase large chain</fullName>
        </recommendedName>
    </component>
    <component>
        <recommendedName>
            <fullName evidence="11">Glutathione hydrolase small chain</fullName>
        </recommendedName>
    </component>
</protein>
<dbReference type="Gene3D" id="3.60.20.40">
    <property type="match status" value="1"/>
</dbReference>
<feature type="region of interest" description="Disordered" evidence="12">
    <location>
        <begin position="102"/>
        <end position="122"/>
    </location>
</feature>
<dbReference type="UniPathway" id="UPA00204"/>
<feature type="binding site" evidence="10">
    <location>
        <position position="446"/>
    </location>
    <ligand>
        <name>L-glutamate</name>
        <dbReference type="ChEBI" id="CHEBI:29985"/>
    </ligand>
</feature>
<comment type="catalytic activity">
    <reaction evidence="2 11">
        <text>glutathione + H2O = L-cysteinylglycine + L-glutamate</text>
        <dbReference type="Rhea" id="RHEA:28807"/>
        <dbReference type="ChEBI" id="CHEBI:15377"/>
        <dbReference type="ChEBI" id="CHEBI:29985"/>
        <dbReference type="ChEBI" id="CHEBI:57925"/>
        <dbReference type="ChEBI" id="CHEBI:61694"/>
        <dbReference type="EC" id="3.4.19.13"/>
    </reaction>
</comment>
<dbReference type="Gene3D" id="1.10.246.130">
    <property type="match status" value="1"/>
</dbReference>
<evidence type="ECO:0000313" key="14">
    <source>
        <dbReference type="Proteomes" id="UP000307657"/>
    </source>
</evidence>
<evidence type="ECO:0000256" key="9">
    <source>
        <dbReference type="PIRSR" id="PIRSR600101-1"/>
    </source>
</evidence>
<keyword evidence="5 11" id="KW-0378">Hydrolase</keyword>
<dbReference type="EC" id="3.4.19.13" evidence="11"/>
<keyword evidence="7 11" id="KW-0012">Acyltransferase</keyword>
<proteinExistence type="inferred from homology"/>
<keyword evidence="11" id="KW-0317">Glutathione biosynthesis</keyword>
<evidence type="ECO:0000256" key="6">
    <source>
        <dbReference type="ARBA" id="ARBA00023145"/>
    </source>
</evidence>
<organism evidence="13 14">
    <name type="scientific">Pontimicrobium aquaticum</name>
    <dbReference type="NCBI Taxonomy" id="2565367"/>
    <lineage>
        <taxon>Bacteria</taxon>
        <taxon>Pseudomonadati</taxon>
        <taxon>Bacteroidota</taxon>
        <taxon>Flavobacteriia</taxon>
        <taxon>Flavobacteriales</taxon>
        <taxon>Flavobacteriaceae</taxon>
        <taxon>Pontimicrobium</taxon>
    </lineage>
</organism>
<keyword evidence="6 11" id="KW-0865">Zymogen</keyword>
<dbReference type="GO" id="GO:0006750">
    <property type="term" value="P:glutathione biosynthetic process"/>
    <property type="evidence" value="ECO:0007669"/>
    <property type="project" value="UniProtKB-KW"/>
</dbReference>
<dbReference type="AlphaFoldDB" id="A0A4U0EYP4"/>
<keyword evidence="4 11" id="KW-0808">Transferase</keyword>
<dbReference type="InterPro" id="IPR043138">
    <property type="entry name" value="GGT_lsub"/>
</dbReference>
<dbReference type="InterPro" id="IPR051792">
    <property type="entry name" value="GGT_bact"/>
</dbReference>
<dbReference type="PANTHER" id="PTHR43199:SF1">
    <property type="entry name" value="GLUTATHIONE HYDROLASE PROENZYME"/>
    <property type="match status" value="1"/>
</dbReference>
<comment type="subunit">
    <text evidence="11">This enzyme consists of two polypeptide chains, which are synthesized in precursor form from a single polypeptide.</text>
</comment>
<evidence type="ECO:0000256" key="11">
    <source>
        <dbReference type="RuleBase" id="RU368036"/>
    </source>
</evidence>
<evidence type="ECO:0000256" key="1">
    <source>
        <dbReference type="ARBA" id="ARBA00001049"/>
    </source>
</evidence>
<evidence type="ECO:0000256" key="5">
    <source>
        <dbReference type="ARBA" id="ARBA00022801"/>
    </source>
</evidence>
<comment type="catalytic activity">
    <reaction evidence="8 11">
        <text>an N-terminal (5-L-glutamyl)-[peptide] + an alpha-amino acid = 5-L-glutamyl amino acid + an N-terminal L-alpha-aminoacyl-[peptide]</text>
        <dbReference type="Rhea" id="RHEA:23904"/>
        <dbReference type="Rhea" id="RHEA-COMP:9780"/>
        <dbReference type="Rhea" id="RHEA-COMP:9795"/>
        <dbReference type="ChEBI" id="CHEBI:77644"/>
        <dbReference type="ChEBI" id="CHEBI:78597"/>
        <dbReference type="ChEBI" id="CHEBI:78599"/>
        <dbReference type="ChEBI" id="CHEBI:78608"/>
        <dbReference type="EC" id="2.3.2.2"/>
    </reaction>
</comment>
<reference evidence="13 14" key="1">
    <citation type="submission" date="2019-04" db="EMBL/GenBank/DDBJ databases">
        <title>Lacinutrix sp. nov., isolated from marine water.</title>
        <authorList>
            <person name="Kim W."/>
        </authorList>
    </citation>
    <scope>NUCLEOTIDE SEQUENCE [LARGE SCALE GENOMIC DNA]</scope>
    <source>
        <strain evidence="13 14">CAU 1491</strain>
    </source>
</reference>
<comment type="caution">
    <text evidence="13">The sequence shown here is derived from an EMBL/GenBank/DDBJ whole genome shotgun (WGS) entry which is preliminary data.</text>
</comment>
<name>A0A4U0EYP4_9FLAO</name>
<dbReference type="Proteomes" id="UP000307657">
    <property type="component" value="Unassembled WGS sequence"/>
</dbReference>
<dbReference type="InterPro" id="IPR043137">
    <property type="entry name" value="GGT_ssub_C"/>
</dbReference>
<dbReference type="InterPro" id="IPR029055">
    <property type="entry name" value="Ntn_hydrolases_N"/>
</dbReference>